<keyword evidence="2" id="KW-1185">Reference proteome</keyword>
<dbReference type="Proteomes" id="UP000789525">
    <property type="component" value="Unassembled WGS sequence"/>
</dbReference>
<evidence type="ECO:0000313" key="2">
    <source>
        <dbReference type="Proteomes" id="UP000789525"/>
    </source>
</evidence>
<evidence type="ECO:0000313" key="1">
    <source>
        <dbReference type="EMBL" id="CAG8663730.1"/>
    </source>
</evidence>
<comment type="caution">
    <text evidence="1">The sequence shown here is derived from an EMBL/GenBank/DDBJ whole genome shotgun (WGS) entry which is preliminary data.</text>
</comment>
<accession>A0ACA9NPF7</accession>
<proteinExistence type="predicted"/>
<gene>
    <name evidence="1" type="ORF">ACOLOM_LOCUS8683</name>
</gene>
<dbReference type="EMBL" id="CAJVPT010023129">
    <property type="protein sequence ID" value="CAG8663730.1"/>
    <property type="molecule type" value="Genomic_DNA"/>
</dbReference>
<name>A0ACA9NPF7_9GLOM</name>
<protein>
    <submittedName>
        <fullName evidence="1">12792_t:CDS:1</fullName>
    </submittedName>
</protein>
<reference evidence="1" key="1">
    <citation type="submission" date="2021-06" db="EMBL/GenBank/DDBJ databases">
        <authorList>
            <person name="Kallberg Y."/>
            <person name="Tangrot J."/>
            <person name="Rosling A."/>
        </authorList>
    </citation>
    <scope>NUCLEOTIDE SEQUENCE</scope>
    <source>
        <strain evidence="1">CL356</strain>
    </source>
</reference>
<organism evidence="1 2">
    <name type="scientific">Acaulospora colombiana</name>
    <dbReference type="NCBI Taxonomy" id="27376"/>
    <lineage>
        <taxon>Eukaryota</taxon>
        <taxon>Fungi</taxon>
        <taxon>Fungi incertae sedis</taxon>
        <taxon>Mucoromycota</taxon>
        <taxon>Glomeromycotina</taxon>
        <taxon>Glomeromycetes</taxon>
        <taxon>Diversisporales</taxon>
        <taxon>Acaulosporaceae</taxon>
        <taxon>Acaulospora</taxon>
    </lineage>
</organism>
<sequence length="783" mass="89674">MSNRGNIAGRDDANSDEEKLKALQWRLRSDISDLIRQKEHKDKLQERKASYNQVICALRERRLGLRADPIGRLPNEIITSIMVDVSAYAPFCLLELTMVSRKWRTFILSEPILWNRITLDNHYDKAAILSLQLHISRDLPLFIHVPLPNQCWDSIRPALLDHKYRIDTVHPYSSGSYQPHNACSYNDDLRSFLDDLGTLPSLRCLHFLVVSNQYSYEVPKLLDQYPSLDSLMFVPLTCHDLQVAKDRLKVETLSTYEDVWTILPILETLSSLKSVDFYSSDSSFEPSTQEVTLVHELNWTEIYFNAYLNPFPASILGRLSSLTRLNVDIGPKTFNSIVNILHRFENLYHVGITFHIEKNEVIPLVPTLSRNVTVRFLRIYIYEVGPHLFNQPVVEPQPNKNRSIEALIKVLLQVMPNLDELLIDLEIRSWSIPLFELKGLFSGTELSLEFFSGIVECPNVIPLPSSVHQLCLACDDVVARSFSSKTLKSLFLRECHYVTKSLPLLINLDHWPALQSISFYGDAVEWSKFSLNFLRSVIISWDTGRQARSDIFTSLIKCLACRPSSYPCLEEIKLDECPELDILMIMIERRNLQQGPNVKKLKRISFGTACSLSIRRIITTLLEGKWAERPSNRDLSLAGNAEILLDLTLPGCYMCHRGLRFCEAPVDTILNEDSSQSQDFIEALQIYPDDEEEILSSWDDRARLWETKGRRRSSIDVYRDLALVTLVAVIQAVVHMDANSDAPLQKALDMAHPSDCSRRGKSLGKFPNRMLLIEIFRDISTGY</sequence>